<dbReference type="WBParaSite" id="TTAC_0000996801-mRNA-1">
    <property type="protein sequence ID" value="TTAC_0000996801-mRNA-1"/>
    <property type="gene ID" value="TTAC_0000996801"/>
</dbReference>
<keyword evidence="4" id="KW-0805">Transcription regulation</keyword>
<dbReference type="AlphaFoldDB" id="A0A0R3X8U3"/>
<evidence type="ECO:0000256" key="7">
    <source>
        <dbReference type="ARBA" id="ARBA00023163"/>
    </source>
</evidence>
<evidence type="ECO:0000313" key="16">
    <source>
        <dbReference type="WBParaSite" id="TTAC_0000996801-mRNA-1"/>
    </source>
</evidence>
<keyword evidence="8 9" id="KW-0539">Nucleus</keyword>
<dbReference type="GO" id="GO:0000981">
    <property type="term" value="F:DNA-binding transcription factor activity, RNA polymerase II-specific"/>
    <property type="evidence" value="ECO:0007669"/>
    <property type="project" value="InterPro"/>
</dbReference>
<evidence type="ECO:0000256" key="6">
    <source>
        <dbReference type="ARBA" id="ARBA00023155"/>
    </source>
</evidence>
<evidence type="ECO:0000313" key="14">
    <source>
        <dbReference type="EMBL" id="VDM34933.1"/>
    </source>
</evidence>
<dbReference type="Pfam" id="PF00046">
    <property type="entry name" value="Homeodomain"/>
    <property type="match status" value="1"/>
</dbReference>
<feature type="DNA-binding region" description="Homeobox" evidence="9">
    <location>
        <begin position="21"/>
        <end position="80"/>
    </location>
</feature>
<keyword evidence="15" id="KW-1185">Reference proteome</keyword>
<evidence type="ECO:0000256" key="12">
    <source>
        <dbReference type="SAM" id="SignalP"/>
    </source>
</evidence>
<feature type="signal peptide" evidence="12">
    <location>
        <begin position="1"/>
        <end position="17"/>
    </location>
</feature>
<evidence type="ECO:0000256" key="9">
    <source>
        <dbReference type="PROSITE-ProRule" id="PRU00108"/>
    </source>
</evidence>
<feature type="region of interest" description="Disordered" evidence="11">
    <location>
        <begin position="79"/>
        <end position="100"/>
    </location>
</feature>
<gene>
    <name evidence="14" type="ORF">TTAC_LOCUS9953</name>
</gene>
<dbReference type="STRING" id="6205.A0A0R3X8U3"/>
<accession>A0A0R3X8U3</accession>
<dbReference type="CDD" id="cd00086">
    <property type="entry name" value="homeodomain"/>
    <property type="match status" value="1"/>
</dbReference>
<dbReference type="PANTHER" id="PTHR45793:SF22">
    <property type="entry name" value="CONE-ROD HOMEOBOX PROTEIN"/>
    <property type="match status" value="1"/>
</dbReference>
<evidence type="ECO:0000256" key="11">
    <source>
        <dbReference type="SAM" id="MobiDB-lite"/>
    </source>
</evidence>
<keyword evidence="3" id="KW-0221">Differentiation</keyword>
<evidence type="ECO:0000256" key="3">
    <source>
        <dbReference type="ARBA" id="ARBA00022782"/>
    </source>
</evidence>
<keyword evidence="6 9" id="KW-0371">Homeobox</keyword>
<keyword evidence="7" id="KW-0804">Transcription</keyword>
<dbReference type="PANTHER" id="PTHR45793">
    <property type="entry name" value="HOMEOBOX PROTEIN"/>
    <property type="match status" value="1"/>
</dbReference>
<dbReference type="SMART" id="SM00389">
    <property type="entry name" value="HOX"/>
    <property type="match status" value="1"/>
</dbReference>
<evidence type="ECO:0000256" key="5">
    <source>
        <dbReference type="ARBA" id="ARBA00023125"/>
    </source>
</evidence>
<name>A0A0R3X8U3_HYDTA</name>
<organism evidence="16">
    <name type="scientific">Hydatigena taeniaeformis</name>
    <name type="common">Feline tapeworm</name>
    <name type="synonym">Taenia taeniaeformis</name>
    <dbReference type="NCBI Taxonomy" id="6205"/>
    <lineage>
        <taxon>Eukaryota</taxon>
        <taxon>Metazoa</taxon>
        <taxon>Spiralia</taxon>
        <taxon>Lophotrochozoa</taxon>
        <taxon>Platyhelminthes</taxon>
        <taxon>Cestoda</taxon>
        <taxon>Eucestoda</taxon>
        <taxon>Cyclophyllidea</taxon>
        <taxon>Taeniidae</taxon>
        <taxon>Hydatigera</taxon>
    </lineage>
</organism>
<feature type="chain" id="PRO_5043133329" evidence="12">
    <location>
        <begin position="18"/>
        <end position="100"/>
    </location>
</feature>
<dbReference type="PROSITE" id="PS00027">
    <property type="entry name" value="HOMEOBOX_1"/>
    <property type="match status" value="1"/>
</dbReference>
<reference evidence="16" key="1">
    <citation type="submission" date="2017-02" db="UniProtKB">
        <authorList>
            <consortium name="WormBaseParasite"/>
        </authorList>
    </citation>
    <scope>IDENTIFICATION</scope>
</reference>
<dbReference type="InterPro" id="IPR001356">
    <property type="entry name" value="HD"/>
</dbReference>
<dbReference type="PROSITE" id="PS50071">
    <property type="entry name" value="HOMEOBOX_2"/>
    <property type="match status" value="1"/>
</dbReference>
<evidence type="ECO:0000313" key="15">
    <source>
        <dbReference type="Proteomes" id="UP000274429"/>
    </source>
</evidence>
<dbReference type="OrthoDB" id="6159439at2759"/>
<sequence>MPPVVLIFQLLRLSVVGQGVSRRQRTMYTAEQLHLLEGLFAVNKYPDLSVRQQLASRLHLAESRIQVWFKNRRAKLRNLQQQQQQQQQHQVQRNQSIFHS</sequence>
<evidence type="ECO:0000256" key="8">
    <source>
        <dbReference type="ARBA" id="ARBA00023242"/>
    </source>
</evidence>
<evidence type="ECO:0000256" key="2">
    <source>
        <dbReference type="ARBA" id="ARBA00022473"/>
    </source>
</evidence>
<feature type="compositionally biased region" description="Low complexity" evidence="11">
    <location>
        <begin position="80"/>
        <end position="100"/>
    </location>
</feature>
<dbReference type="SUPFAM" id="SSF46689">
    <property type="entry name" value="Homeodomain-like"/>
    <property type="match status" value="1"/>
</dbReference>
<dbReference type="Gene3D" id="1.10.10.60">
    <property type="entry name" value="Homeodomain-like"/>
    <property type="match status" value="1"/>
</dbReference>
<keyword evidence="2" id="KW-0217">Developmental protein</keyword>
<keyword evidence="5 9" id="KW-0238">DNA-binding</keyword>
<evidence type="ECO:0000256" key="4">
    <source>
        <dbReference type="ARBA" id="ARBA00023015"/>
    </source>
</evidence>
<evidence type="ECO:0000256" key="1">
    <source>
        <dbReference type="ARBA" id="ARBA00004123"/>
    </source>
</evidence>
<evidence type="ECO:0000256" key="10">
    <source>
        <dbReference type="RuleBase" id="RU000682"/>
    </source>
</evidence>
<dbReference type="InterPro" id="IPR009057">
    <property type="entry name" value="Homeodomain-like_sf"/>
</dbReference>
<dbReference type="GO" id="GO:0030154">
    <property type="term" value="P:cell differentiation"/>
    <property type="evidence" value="ECO:0007669"/>
    <property type="project" value="UniProtKB-KW"/>
</dbReference>
<proteinExistence type="predicted"/>
<dbReference type="EMBL" id="UYWX01021188">
    <property type="protein sequence ID" value="VDM34933.1"/>
    <property type="molecule type" value="Genomic_DNA"/>
</dbReference>
<dbReference type="InterPro" id="IPR017970">
    <property type="entry name" value="Homeobox_CS"/>
</dbReference>
<dbReference type="GO" id="GO:0000978">
    <property type="term" value="F:RNA polymerase II cis-regulatory region sequence-specific DNA binding"/>
    <property type="evidence" value="ECO:0007669"/>
    <property type="project" value="TreeGrafter"/>
</dbReference>
<comment type="subcellular location">
    <subcellularLocation>
        <location evidence="1 9 10">Nucleus</location>
    </subcellularLocation>
</comment>
<keyword evidence="12" id="KW-0732">Signal</keyword>
<feature type="domain" description="Homeobox" evidence="13">
    <location>
        <begin position="19"/>
        <end position="79"/>
    </location>
</feature>
<protein>
    <submittedName>
        <fullName evidence="16">Homeobox domain-containing protein</fullName>
    </submittedName>
</protein>
<dbReference type="GO" id="GO:0005634">
    <property type="term" value="C:nucleus"/>
    <property type="evidence" value="ECO:0007669"/>
    <property type="project" value="UniProtKB-SubCell"/>
</dbReference>
<reference evidence="14 15" key="2">
    <citation type="submission" date="2018-11" db="EMBL/GenBank/DDBJ databases">
        <authorList>
            <consortium name="Pathogen Informatics"/>
        </authorList>
    </citation>
    <scope>NUCLEOTIDE SEQUENCE [LARGE SCALE GENOMIC DNA]</scope>
</reference>
<dbReference type="Proteomes" id="UP000274429">
    <property type="component" value="Unassembled WGS sequence"/>
</dbReference>
<evidence type="ECO:0000259" key="13">
    <source>
        <dbReference type="PROSITE" id="PS50071"/>
    </source>
</evidence>